<keyword evidence="5" id="KW-0408">Iron</keyword>
<dbReference type="AlphaFoldDB" id="A0A3B1BAI5"/>
<dbReference type="InterPro" id="IPR009056">
    <property type="entry name" value="Cyt_c-like_dom"/>
</dbReference>
<dbReference type="InterPro" id="IPR050597">
    <property type="entry name" value="Cytochrome_c_Oxidase_Subunit"/>
</dbReference>
<keyword evidence="2" id="KW-0349">Heme</keyword>
<sequence length="142" mass="16704">MYPFAVPESIGDAQAIADVTSYIQKLPMNPDHGKGEWAEDSPEFRNGRQLYINGCIKCHGQYGRGSEEKFYPRLDGQHYNYMLRQLIWIRDGKRRNANEHMVEQIKRFNYKELQMVSNYVSRMPVNKKDLAPSADWRNPDLY</sequence>
<dbReference type="PANTHER" id="PTHR33751:SF9">
    <property type="entry name" value="CYTOCHROME C4"/>
    <property type="match status" value="1"/>
</dbReference>
<evidence type="ECO:0000256" key="3">
    <source>
        <dbReference type="ARBA" id="ARBA00022723"/>
    </source>
</evidence>
<dbReference type="PANTHER" id="PTHR33751">
    <property type="entry name" value="CBB3-TYPE CYTOCHROME C OXIDASE SUBUNIT FIXP"/>
    <property type="match status" value="1"/>
</dbReference>
<dbReference type="InterPro" id="IPR036909">
    <property type="entry name" value="Cyt_c-like_dom_sf"/>
</dbReference>
<evidence type="ECO:0000256" key="5">
    <source>
        <dbReference type="ARBA" id="ARBA00023004"/>
    </source>
</evidence>
<keyword evidence="4" id="KW-0249">Electron transport</keyword>
<dbReference type="EMBL" id="UOFX01000083">
    <property type="protein sequence ID" value="VAX11321.1"/>
    <property type="molecule type" value="Genomic_DNA"/>
</dbReference>
<dbReference type="GO" id="GO:0046872">
    <property type="term" value="F:metal ion binding"/>
    <property type="evidence" value="ECO:0007669"/>
    <property type="project" value="UniProtKB-KW"/>
</dbReference>
<protein>
    <recommendedName>
        <fullName evidence="6">Cytochrome c domain-containing protein</fullName>
    </recommendedName>
</protein>
<evidence type="ECO:0000259" key="6">
    <source>
        <dbReference type="PROSITE" id="PS51007"/>
    </source>
</evidence>
<dbReference type="SUPFAM" id="SSF46626">
    <property type="entry name" value="Cytochrome c"/>
    <property type="match status" value="1"/>
</dbReference>
<reference evidence="7" key="1">
    <citation type="submission" date="2018-06" db="EMBL/GenBank/DDBJ databases">
        <authorList>
            <person name="Zhirakovskaya E."/>
        </authorList>
    </citation>
    <scope>NUCLEOTIDE SEQUENCE</scope>
</reference>
<dbReference type="GO" id="GO:0020037">
    <property type="term" value="F:heme binding"/>
    <property type="evidence" value="ECO:0007669"/>
    <property type="project" value="InterPro"/>
</dbReference>
<evidence type="ECO:0000256" key="4">
    <source>
        <dbReference type="ARBA" id="ARBA00022982"/>
    </source>
</evidence>
<evidence type="ECO:0000313" key="7">
    <source>
        <dbReference type="EMBL" id="VAX11321.1"/>
    </source>
</evidence>
<keyword evidence="1" id="KW-0813">Transport</keyword>
<accession>A0A3B1BAI5</accession>
<keyword evidence="3" id="KW-0479">Metal-binding</keyword>
<dbReference type="GO" id="GO:0009055">
    <property type="term" value="F:electron transfer activity"/>
    <property type="evidence" value="ECO:0007669"/>
    <property type="project" value="InterPro"/>
</dbReference>
<evidence type="ECO:0000256" key="2">
    <source>
        <dbReference type="ARBA" id="ARBA00022617"/>
    </source>
</evidence>
<name>A0A3B1BAI5_9ZZZZ</name>
<gene>
    <name evidence="7" type="ORF">MNBD_GAMMA26-893</name>
</gene>
<proteinExistence type="predicted"/>
<dbReference type="Gene3D" id="1.10.760.10">
    <property type="entry name" value="Cytochrome c-like domain"/>
    <property type="match status" value="1"/>
</dbReference>
<organism evidence="7">
    <name type="scientific">hydrothermal vent metagenome</name>
    <dbReference type="NCBI Taxonomy" id="652676"/>
    <lineage>
        <taxon>unclassified sequences</taxon>
        <taxon>metagenomes</taxon>
        <taxon>ecological metagenomes</taxon>
    </lineage>
</organism>
<dbReference type="Pfam" id="PF00034">
    <property type="entry name" value="Cytochrom_C"/>
    <property type="match status" value="1"/>
</dbReference>
<dbReference type="PROSITE" id="PS51007">
    <property type="entry name" value="CYTC"/>
    <property type="match status" value="1"/>
</dbReference>
<evidence type="ECO:0000256" key="1">
    <source>
        <dbReference type="ARBA" id="ARBA00022448"/>
    </source>
</evidence>
<feature type="domain" description="Cytochrome c" evidence="6">
    <location>
        <begin position="42"/>
        <end position="124"/>
    </location>
</feature>